<keyword evidence="2" id="KW-0812">Transmembrane</keyword>
<evidence type="ECO:0000313" key="3">
    <source>
        <dbReference type="EMBL" id="RHY48624.1"/>
    </source>
</evidence>
<dbReference type="Pfam" id="PF00071">
    <property type="entry name" value="Ras"/>
    <property type="match status" value="1"/>
</dbReference>
<dbReference type="GO" id="GO:0003924">
    <property type="term" value="F:GTPase activity"/>
    <property type="evidence" value="ECO:0007669"/>
    <property type="project" value="InterPro"/>
</dbReference>
<dbReference type="SMART" id="SM00173">
    <property type="entry name" value="RAS"/>
    <property type="match status" value="1"/>
</dbReference>
<keyword evidence="2" id="KW-1133">Transmembrane helix</keyword>
<dbReference type="Gene3D" id="3.40.50.300">
    <property type="entry name" value="P-loop containing nucleotide triphosphate hydrolases"/>
    <property type="match status" value="1"/>
</dbReference>
<dbReference type="PANTHER" id="PTHR47979">
    <property type="entry name" value="DRAB11-RELATED"/>
    <property type="match status" value="1"/>
</dbReference>
<dbReference type="NCBIfam" id="TIGR00231">
    <property type="entry name" value="small_GTP"/>
    <property type="match status" value="1"/>
</dbReference>
<name>A0A3R6X1F8_APHAT</name>
<dbReference type="GO" id="GO:0005525">
    <property type="term" value="F:GTP binding"/>
    <property type="evidence" value="ECO:0007669"/>
    <property type="project" value="InterPro"/>
</dbReference>
<dbReference type="InterPro" id="IPR050209">
    <property type="entry name" value="Rab_GTPases_membrane_traffic"/>
</dbReference>
<dbReference type="SMART" id="SM00175">
    <property type="entry name" value="RAB"/>
    <property type="match status" value="1"/>
</dbReference>
<dbReference type="VEuPathDB" id="FungiDB:H257_13980"/>
<evidence type="ECO:0000256" key="1">
    <source>
        <dbReference type="ARBA" id="ARBA00006270"/>
    </source>
</evidence>
<accession>A0A3R6X1F8</accession>
<protein>
    <recommendedName>
        <fullName evidence="5">Ras-related protein Rab-28</fullName>
    </recommendedName>
</protein>
<dbReference type="CDD" id="cd00154">
    <property type="entry name" value="Rab"/>
    <property type="match status" value="1"/>
</dbReference>
<dbReference type="SMART" id="SM00174">
    <property type="entry name" value="RHO"/>
    <property type="match status" value="1"/>
</dbReference>
<keyword evidence="2" id="KW-0472">Membrane</keyword>
<dbReference type="Proteomes" id="UP000283543">
    <property type="component" value="Unassembled WGS sequence"/>
</dbReference>
<feature type="transmembrane region" description="Helical" evidence="2">
    <location>
        <begin position="34"/>
        <end position="54"/>
    </location>
</feature>
<comment type="caution">
    <text evidence="3">The sequence shown here is derived from an EMBL/GenBank/DDBJ whole genome shotgun (WGS) entry which is preliminary data.</text>
</comment>
<dbReference type="PRINTS" id="PR00449">
    <property type="entry name" value="RASTRNSFRMNG"/>
</dbReference>
<dbReference type="VEuPathDB" id="FungiDB:H257_08666"/>
<dbReference type="SUPFAM" id="SSF52540">
    <property type="entry name" value="P-loop containing nucleoside triphosphate hydrolases"/>
    <property type="match status" value="1"/>
</dbReference>
<dbReference type="EMBL" id="QUTB01006769">
    <property type="protein sequence ID" value="RHY48624.1"/>
    <property type="molecule type" value="Genomic_DNA"/>
</dbReference>
<dbReference type="InterPro" id="IPR005225">
    <property type="entry name" value="Small_GTP-bd"/>
</dbReference>
<comment type="similarity">
    <text evidence="1">Belongs to the small GTPase superfamily. Rab family.</text>
</comment>
<dbReference type="VEuPathDB" id="FungiDB:H257_10357"/>
<dbReference type="AlphaFoldDB" id="A0A3R6X1F8"/>
<organism evidence="3 4">
    <name type="scientific">Aphanomyces astaci</name>
    <name type="common">Crayfish plague agent</name>
    <dbReference type="NCBI Taxonomy" id="112090"/>
    <lineage>
        <taxon>Eukaryota</taxon>
        <taxon>Sar</taxon>
        <taxon>Stramenopiles</taxon>
        <taxon>Oomycota</taxon>
        <taxon>Saprolegniomycetes</taxon>
        <taxon>Saprolegniales</taxon>
        <taxon>Verrucalvaceae</taxon>
        <taxon>Aphanomyces</taxon>
    </lineage>
</organism>
<evidence type="ECO:0008006" key="5">
    <source>
        <dbReference type="Google" id="ProtNLM"/>
    </source>
</evidence>
<dbReference type="FunFam" id="3.40.50.300:FF:001447">
    <property type="entry name" value="Ras-related protein Rab-1B"/>
    <property type="match status" value="1"/>
</dbReference>
<proteinExistence type="inferred from homology"/>
<dbReference type="SMART" id="SM00176">
    <property type="entry name" value="RAN"/>
    <property type="match status" value="1"/>
</dbReference>
<dbReference type="InterPro" id="IPR001806">
    <property type="entry name" value="Small_GTPase"/>
</dbReference>
<gene>
    <name evidence="3" type="ORF">DYB34_010402</name>
</gene>
<reference evidence="3 4" key="1">
    <citation type="submission" date="2018-08" db="EMBL/GenBank/DDBJ databases">
        <title>Aphanomyces genome sequencing and annotation.</title>
        <authorList>
            <person name="Minardi D."/>
            <person name="Oidtmann B."/>
            <person name="Van Der Giezen M."/>
            <person name="Studholme D.J."/>
        </authorList>
    </citation>
    <scope>NUCLEOTIDE SEQUENCE [LARGE SCALE GENOMIC DNA]</scope>
    <source>
        <strain evidence="3 4">Si</strain>
    </source>
</reference>
<evidence type="ECO:0000256" key="2">
    <source>
        <dbReference type="SAM" id="Phobius"/>
    </source>
</evidence>
<sequence length="496" mass="55160">MFFVISGYLIQAGILFKESSGSSFTYIDFYSHRIFPALLLVLTFTLVVGCVWLLDKSVQSMALVSGTFFEANIQLLIVQQGYFDASVKENLLLHLWSLGGAVLHLLVVVRVRDPSVAFRKALACQEAVMMASFACGDQLAMIFLDLVDVDIRPEAKNALTTRVQHITNEVGRPKTAALSAKSKRSKQSRAIKRVNVLKYLMSTRLLRFRDPSSVISTLSRPSKATSFAATGASSPVVKRVLQSFLKLVQNISLFEPEPLTPREFLTKFYTERNLPEKLTDVDALVAYYGTNAAKMLVLYTELDKRCVQILTGEHDLYTCIRWIGEFSTDFASTIGVEFLTHVMEVDGVPVKAQIWDTAGQERFHAMMSTYYRKAVGALLVFDVTDKTTFDGIQKWLDQLLQVAEPGLTTVLVGNKADVDLNKRAVTTAEAQAYAASHHMMYLETSAKTGSNVDKAFRDLLTTVHRLQSYTSTDHDTHSTLDLHAKFAPAAPDSFCG</sequence>
<dbReference type="PROSITE" id="PS51419">
    <property type="entry name" value="RAB"/>
    <property type="match status" value="1"/>
</dbReference>
<evidence type="ECO:0000313" key="4">
    <source>
        <dbReference type="Proteomes" id="UP000283543"/>
    </source>
</evidence>
<feature type="transmembrane region" description="Helical" evidence="2">
    <location>
        <begin position="61"/>
        <end position="79"/>
    </location>
</feature>
<dbReference type="PROSITE" id="PS51421">
    <property type="entry name" value="RAS"/>
    <property type="match status" value="1"/>
</dbReference>
<dbReference type="InterPro" id="IPR027417">
    <property type="entry name" value="P-loop_NTPase"/>
</dbReference>